<feature type="signal peptide" evidence="1">
    <location>
        <begin position="1"/>
        <end position="22"/>
    </location>
</feature>
<dbReference type="Proteomes" id="UP001195914">
    <property type="component" value="Unassembled WGS sequence"/>
</dbReference>
<proteinExistence type="predicted"/>
<sequence>MMLKGFCLIHLMALFFTPFALTSQDDIGQDSTSIIESYEETVTIMPSNASNKTVESSSESTTVDSSAYMRDLRNAMKGMGSMDPNNVYTVQAMLPAGEVLVLATASGCSLLNDPDDGVTGTVRPLEFSFRIADLEDCGKVTEDIISGLQSEIAAEWSNLGGYGAEGNATSSTRLQEIGVRKGNRASERNGPSGSDFSVSVQDLANAFLAANLEIKMIPTTTDGVFVLHFDISDNTSAEEITQAMANIDPEKLKEVGDAINLANEKIMNATPEELSKMEEEFKTFLEKNEEILRKEIEDGKNILEELSKSDVSSKECSSLPLDQCKTVSKCGIVKLNGTEKCMVSPKTVFWLMETSCGLQSKAGLLSIVRDFVNAGIMTESNHHTLRQSFDLGQICNAIVHTYLSADIAETEQHEAKRGFEL</sequence>
<organism evidence="2 3">
    <name type="scientific">Babesia divergens</name>
    <dbReference type="NCBI Taxonomy" id="32595"/>
    <lineage>
        <taxon>Eukaryota</taxon>
        <taxon>Sar</taxon>
        <taxon>Alveolata</taxon>
        <taxon>Apicomplexa</taxon>
        <taxon>Aconoidasida</taxon>
        <taxon>Piroplasmida</taxon>
        <taxon>Babesiidae</taxon>
        <taxon>Babesia</taxon>
    </lineage>
</organism>
<feature type="chain" id="PRO_5041939728" evidence="1">
    <location>
        <begin position="23"/>
        <end position="421"/>
    </location>
</feature>
<keyword evidence="1" id="KW-0732">Signal</keyword>
<evidence type="ECO:0000313" key="2">
    <source>
        <dbReference type="EMBL" id="KAK1936356.1"/>
    </source>
</evidence>
<dbReference type="AlphaFoldDB" id="A0AAD9GD96"/>
<gene>
    <name evidence="2" type="ORF">X943_002943</name>
</gene>
<name>A0AAD9GD96_BABDI</name>
<reference evidence="2" key="2">
    <citation type="submission" date="2021-05" db="EMBL/GenBank/DDBJ databases">
        <authorList>
            <person name="Pain A."/>
        </authorList>
    </citation>
    <scope>NUCLEOTIDE SEQUENCE</scope>
    <source>
        <strain evidence="2">1802A</strain>
    </source>
</reference>
<evidence type="ECO:0000313" key="3">
    <source>
        <dbReference type="Proteomes" id="UP001195914"/>
    </source>
</evidence>
<comment type="caution">
    <text evidence="2">The sequence shown here is derived from an EMBL/GenBank/DDBJ whole genome shotgun (WGS) entry which is preliminary data.</text>
</comment>
<dbReference type="EMBL" id="JAHBMH010000044">
    <property type="protein sequence ID" value="KAK1936356.1"/>
    <property type="molecule type" value="Genomic_DNA"/>
</dbReference>
<accession>A0AAD9GD96</accession>
<reference evidence="2" key="1">
    <citation type="journal article" date="2014" name="Nucleic Acids Res.">
        <title>The evolutionary dynamics of variant antigen genes in Babesia reveal a history of genomic innovation underlying host-parasite interaction.</title>
        <authorList>
            <person name="Jackson A.P."/>
            <person name="Otto T.D."/>
            <person name="Darby A."/>
            <person name="Ramaprasad A."/>
            <person name="Xia D."/>
            <person name="Echaide I.E."/>
            <person name="Farber M."/>
            <person name="Gahlot S."/>
            <person name="Gamble J."/>
            <person name="Gupta D."/>
            <person name="Gupta Y."/>
            <person name="Jackson L."/>
            <person name="Malandrin L."/>
            <person name="Malas T.B."/>
            <person name="Moussa E."/>
            <person name="Nair M."/>
            <person name="Reid A.J."/>
            <person name="Sanders M."/>
            <person name="Sharma J."/>
            <person name="Tracey A."/>
            <person name="Quail M.A."/>
            <person name="Weir W."/>
            <person name="Wastling J.M."/>
            <person name="Hall N."/>
            <person name="Willadsen P."/>
            <person name="Lingelbach K."/>
            <person name="Shiels B."/>
            <person name="Tait A."/>
            <person name="Berriman M."/>
            <person name="Allred D.R."/>
            <person name="Pain A."/>
        </authorList>
    </citation>
    <scope>NUCLEOTIDE SEQUENCE</scope>
    <source>
        <strain evidence="2">1802A</strain>
    </source>
</reference>
<evidence type="ECO:0000256" key="1">
    <source>
        <dbReference type="SAM" id="SignalP"/>
    </source>
</evidence>
<keyword evidence="3" id="KW-1185">Reference proteome</keyword>
<protein>
    <submittedName>
        <fullName evidence="2">Uncharacterized protein</fullName>
    </submittedName>
</protein>